<gene>
    <name evidence="2" type="ORF">NJ959_01725</name>
</gene>
<dbReference type="AlphaFoldDB" id="A0AAE3GNQ2"/>
<evidence type="ECO:0000313" key="3">
    <source>
        <dbReference type="Proteomes" id="UP001204953"/>
    </source>
</evidence>
<feature type="chain" id="PRO_5042036276" evidence="1">
    <location>
        <begin position="28"/>
        <end position="209"/>
    </location>
</feature>
<dbReference type="Proteomes" id="UP001204953">
    <property type="component" value="Unassembled WGS sequence"/>
</dbReference>
<accession>A0AAE3GNQ2</accession>
<keyword evidence="1" id="KW-0732">Signal</keyword>
<feature type="signal peptide" evidence="1">
    <location>
        <begin position="1"/>
        <end position="27"/>
    </location>
</feature>
<proteinExistence type="predicted"/>
<name>A0AAE3GNQ2_9CYAN</name>
<dbReference type="EMBL" id="JAMZMM010000008">
    <property type="protein sequence ID" value="MCP2727191.1"/>
    <property type="molecule type" value="Genomic_DNA"/>
</dbReference>
<reference evidence="2" key="1">
    <citation type="submission" date="2022-06" db="EMBL/GenBank/DDBJ databases">
        <title>New cyanobacteria of genus Symplocastrum in benthos of Lake Baikal.</title>
        <authorList>
            <person name="Sorokovikova E."/>
            <person name="Tikhonova I."/>
            <person name="Krasnopeev A."/>
            <person name="Evseev P."/>
            <person name="Gladkikh A."/>
            <person name="Belykh O."/>
        </authorList>
    </citation>
    <scope>NUCLEOTIDE SEQUENCE</scope>
    <source>
        <strain evidence="2">BBK-W-15</strain>
    </source>
</reference>
<evidence type="ECO:0000313" key="2">
    <source>
        <dbReference type="EMBL" id="MCP2727191.1"/>
    </source>
</evidence>
<evidence type="ECO:0000256" key="1">
    <source>
        <dbReference type="SAM" id="SignalP"/>
    </source>
</evidence>
<dbReference type="NCBIfam" id="TIGR02595">
    <property type="entry name" value="PEP_CTERM"/>
    <property type="match status" value="1"/>
</dbReference>
<keyword evidence="3" id="KW-1185">Reference proteome</keyword>
<sequence length="209" mass="22044">MALKSTFAILGLVAGSTLALSAIPAQAANLFGNSGIKFDETTTVDFWFVQSKGAFKSTLSVVEKAAPTTSLGVLFKENVASLGSANDFLGTCPETVTSPTGECHNWFTFTGGVEYSLLLDSGNNGNVWSTDTLNTPVKPQALFSFVATPEPGKYTIRFDDKGAGDDADFNDFTIMAQIKPVPEPTALAGLGVVAGALAFSRRRKSDRKS</sequence>
<protein>
    <submittedName>
        <fullName evidence="2">PEP-CTERM sorting domain-containing protein</fullName>
    </submittedName>
</protein>
<dbReference type="InterPro" id="IPR013424">
    <property type="entry name" value="Ice-binding_C"/>
</dbReference>
<comment type="caution">
    <text evidence="2">The sequence shown here is derived from an EMBL/GenBank/DDBJ whole genome shotgun (WGS) entry which is preliminary data.</text>
</comment>
<dbReference type="RefSeq" id="WP_254010009.1">
    <property type="nucleotide sequence ID" value="NZ_JAMZMM010000008.1"/>
</dbReference>
<organism evidence="2 3">
    <name type="scientific">Limnofasciculus baicalensis BBK-W-15</name>
    <dbReference type="NCBI Taxonomy" id="2699891"/>
    <lineage>
        <taxon>Bacteria</taxon>
        <taxon>Bacillati</taxon>
        <taxon>Cyanobacteriota</taxon>
        <taxon>Cyanophyceae</taxon>
        <taxon>Coleofasciculales</taxon>
        <taxon>Coleofasciculaceae</taxon>
        <taxon>Limnofasciculus</taxon>
        <taxon>Limnofasciculus baicalensis</taxon>
    </lineage>
</organism>